<evidence type="ECO:0000313" key="1">
    <source>
        <dbReference type="Ensembl" id="ENSORLP00020018905.1"/>
    </source>
</evidence>
<organism evidence="1 2">
    <name type="scientific">Oryzias latipes</name>
    <name type="common">Japanese rice fish</name>
    <name type="synonym">Japanese killifish</name>
    <dbReference type="NCBI Taxonomy" id="8090"/>
    <lineage>
        <taxon>Eukaryota</taxon>
        <taxon>Metazoa</taxon>
        <taxon>Chordata</taxon>
        <taxon>Craniata</taxon>
        <taxon>Vertebrata</taxon>
        <taxon>Euteleostomi</taxon>
        <taxon>Actinopterygii</taxon>
        <taxon>Neopterygii</taxon>
        <taxon>Teleostei</taxon>
        <taxon>Neoteleostei</taxon>
        <taxon>Acanthomorphata</taxon>
        <taxon>Ovalentaria</taxon>
        <taxon>Atherinomorphae</taxon>
        <taxon>Beloniformes</taxon>
        <taxon>Adrianichthyidae</taxon>
        <taxon>Oryziinae</taxon>
        <taxon>Oryzias</taxon>
    </lineage>
</organism>
<reference evidence="1 2" key="2">
    <citation type="submission" date="2017-04" db="EMBL/GenBank/DDBJ databases">
        <title>CpG methylation of centromeres and impact of large insertions on vertebrate speciation.</title>
        <authorList>
            <person name="Ichikawa K."/>
            <person name="Yoshimura J."/>
            <person name="Morishita S."/>
        </authorList>
    </citation>
    <scope>NUCLEOTIDE SEQUENCE</scope>
    <source>
        <strain evidence="1 2">HNI</strain>
    </source>
</reference>
<accession>A0A3P9LDY5</accession>
<dbReference type="Proteomes" id="UP000265180">
    <property type="component" value="Chromosome 16"/>
</dbReference>
<name>A0A3P9LDY5_ORYLA</name>
<proteinExistence type="predicted"/>
<evidence type="ECO:0000313" key="2">
    <source>
        <dbReference type="Proteomes" id="UP000265180"/>
    </source>
</evidence>
<sequence>LDKLILSSVVLKLSFFHYTYRSISLFSAPPHPYTHTHTYMLTHLLPEGFAAARQSMCMCVCVHNGVEREMDGKKGTEPIHAMVKLANSTQKGPLLGCCHWSPTTVPPCSKNVL</sequence>
<dbReference type="Ensembl" id="ENSORLT00020027875.1">
    <property type="protein sequence ID" value="ENSORLP00020018905.1"/>
    <property type="gene ID" value="ENSORLG00020019873.1"/>
</dbReference>
<dbReference type="AlphaFoldDB" id="A0A3P9LDY5"/>
<reference key="1">
    <citation type="journal article" date="2007" name="Nature">
        <title>The medaka draft genome and insights into vertebrate genome evolution.</title>
        <authorList>
            <person name="Kasahara M."/>
            <person name="Naruse K."/>
            <person name="Sasaki S."/>
            <person name="Nakatani Y."/>
            <person name="Qu W."/>
            <person name="Ahsan B."/>
            <person name="Yamada T."/>
            <person name="Nagayasu Y."/>
            <person name="Doi K."/>
            <person name="Kasai Y."/>
            <person name="Jindo T."/>
            <person name="Kobayashi D."/>
            <person name="Shimada A."/>
            <person name="Toyoda A."/>
            <person name="Kuroki Y."/>
            <person name="Fujiyama A."/>
            <person name="Sasaki T."/>
            <person name="Shimizu A."/>
            <person name="Asakawa S."/>
            <person name="Shimizu N."/>
            <person name="Hashimoto S."/>
            <person name="Yang J."/>
            <person name="Lee Y."/>
            <person name="Matsushima K."/>
            <person name="Sugano S."/>
            <person name="Sakaizumi M."/>
            <person name="Narita T."/>
            <person name="Ohishi K."/>
            <person name="Haga S."/>
            <person name="Ohta F."/>
            <person name="Nomoto H."/>
            <person name="Nogata K."/>
            <person name="Morishita T."/>
            <person name="Endo T."/>
            <person name="Shin-I T."/>
            <person name="Takeda H."/>
            <person name="Morishita S."/>
            <person name="Kohara Y."/>
        </authorList>
    </citation>
    <scope>NUCLEOTIDE SEQUENCE [LARGE SCALE GENOMIC DNA]</scope>
    <source>
        <strain>Hd-rR</strain>
    </source>
</reference>
<protein>
    <submittedName>
        <fullName evidence="1">Uncharacterized protein</fullName>
    </submittedName>
</protein>
<reference evidence="1" key="3">
    <citation type="submission" date="2025-08" db="UniProtKB">
        <authorList>
            <consortium name="Ensembl"/>
        </authorList>
    </citation>
    <scope>IDENTIFICATION</scope>
    <source>
        <strain evidence="1">HNI</strain>
    </source>
</reference>
<reference evidence="1" key="4">
    <citation type="submission" date="2025-09" db="UniProtKB">
        <authorList>
            <consortium name="Ensembl"/>
        </authorList>
    </citation>
    <scope>IDENTIFICATION</scope>
    <source>
        <strain evidence="1">HNI</strain>
    </source>
</reference>